<dbReference type="Proteomes" id="UP000042527">
    <property type="component" value="Unassembled WGS sequence"/>
</dbReference>
<evidence type="ECO:0000313" key="1">
    <source>
        <dbReference type="EMBL" id="CEM62230.1"/>
    </source>
</evidence>
<dbReference type="EMBL" id="CDNC01000023">
    <property type="protein sequence ID" value="CEM62230.1"/>
    <property type="molecule type" value="Genomic_DNA"/>
</dbReference>
<keyword evidence="2" id="KW-1185">Reference proteome</keyword>
<accession>A0A0B7GZ39</accession>
<proteinExistence type="predicted"/>
<dbReference type="AlphaFoldDB" id="A0A0B7GZ39"/>
<gene>
    <name evidence="1" type="ORF">TPHV1_30125</name>
</gene>
<organism evidence="1 2">
    <name type="scientific">Treponema phagedenis</name>
    <dbReference type="NCBI Taxonomy" id="162"/>
    <lineage>
        <taxon>Bacteria</taxon>
        <taxon>Pseudomonadati</taxon>
        <taxon>Spirochaetota</taxon>
        <taxon>Spirochaetia</taxon>
        <taxon>Spirochaetales</taxon>
        <taxon>Treponemataceae</taxon>
        <taxon>Treponema</taxon>
    </lineage>
</organism>
<evidence type="ECO:0000313" key="2">
    <source>
        <dbReference type="Proteomes" id="UP000042527"/>
    </source>
</evidence>
<sequence>MSSSPVATPNLKLLQASLAVLQFSIYSRKLVKLRSSADYTGSGREYGKKFS</sequence>
<protein>
    <submittedName>
        <fullName evidence="1">Uncharacterized protein</fullName>
    </submittedName>
</protein>
<reference evidence="2" key="1">
    <citation type="submission" date="2015-01" db="EMBL/GenBank/DDBJ databases">
        <authorList>
            <person name="Manzoor Shahid"/>
            <person name="Zubair Saima"/>
        </authorList>
    </citation>
    <scope>NUCLEOTIDE SEQUENCE [LARGE SCALE GENOMIC DNA]</scope>
    <source>
        <strain evidence="2">V1</strain>
    </source>
</reference>
<name>A0A0B7GZ39_TREPH</name>